<organism evidence="4 5">
    <name type="scientific">Leptospira johnsonii</name>
    <dbReference type="NCBI Taxonomy" id="1917820"/>
    <lineage>
        <taxon>Bacteria</taxon>
        <taxon>Pseudomonadati</taxon>
        <taxon>Spirochaetota</taxon>
        <taxon>Spirochaetia</taxon>
        <taxon>Leptospirales</taxon>
        <taxon>Leptospiraceae</taxon>
        <taxon>Leptospira</taxon>
    </lineage>
</organism>
<dbReference type="Proteomes" id="UP000245076">
    <property type="component" value="Unassembled WGS sequence"/>
</dbReference>
<dbReference type="EMBL" id="BFAY01000011">
    <property type="protein sequence ID" value="GBF40227.1"/>
    <property type="molecule type" value="Genomic_DNA"/>
</dbReference>
<dbReference type="InterPro" id="IPR009057">
    <property type="entry name" value="Homeodomain-like_sf"/>
</dbReference>
<dbReference type="GO" id="GO:0003677">
    <property type="term" value="F:DNA binding"/>
    <property type="evidence" value="ECO:0007669"/>
    <property type="project" value="UniProtKB-UniRule"/>
</dbReference>
<dbReference type="Gene3D" id="1.10.357.10">
    <property type="entry name" value="Tetracycline Repressor, domain 2"/>
    <property type="match status" value="1"/>
</dbReference>
<dbReference type="InterPro" id="IPR050624">
    <property type="entry name" value="HTH-type_Tx_Regulator"/>
</dbReference>
<comment type="caution">
    <text evidence="4">The sequence shown here is derived from an EMBL/GenBank/DDBJ whole genome shotgun (WGS) entry which is preliminary data.</text>
</comment>
<protein>
    <submittedName>
        <fullName evidence="4">Transcriptional regulator, TetR family</fullName>
    </submittedName>
</protein>
<evidence type="ECO:0000313" key="5">
    <source>
        <dbReference type="Proteomes" id="UP000245076"/>
    </source>
</evidence>
<reference evidence="4 5" key="1">
    <citation type="submission" date="2018-02" db="EMBL/GenBank/DDBJ databases">
        <title>Novel Leptospira species isolated from soil and water in Japan.</title>
        <authorList>
            <person name="Nakao R."/>
            <person name="Masuzawa T."/>
        </authorList>
    </citation>
    <scope>NUCLEOTIDE SEQUENCE [LARGE SCALE GENOMIC DNA]</scope>
    <source>
        <strain evidence="4 5">E8</strain>
    </source>
</reference>
<dbReference type="PANTHER" id="PTHR43479">
    <property type="entry name" value="ACREF/ENVCD OPERON REPRESSOR-RELATED"/>
    <property type="match status" value="1"/>
</dbReference>
<evidence type="ECO:0000256" key="1">
    <source>
        <dbReference type="ARBA" id="ARBA00023125"/>
    </source>
</evidence>
<accession>A0A2P2D6F3</accession>
<keyword evidence="1 2" id="KW-0238">DNA-binding</keyword>
<feature type="DNA-binding region" description="H-T-H motif" evidence="2">
    <location>
        <begin position="29"/>
        <end position="48"/>
    </location>
</feature>
<dbReference type="PRINTS" id="PR00455">
    <property type="entry name" value="HTHTETR"/>
</dbReference>
<proteinExistence type="predicted"/>
<dbReference type="PROSITE" id="PS50977">
    <property type="entry name" value="HTH_TETR_2"/>
    <property type="match status" value="1"/>
</dbReference>
<name>A0A2P2D6F3_9LEPT</name>
<dbReference type="SUPFAM" id="SSF46689">
    <property type="entry name" value="Homeodomain-like"/>
    <property type="match status" value="1"/>
</dbReference>
<dbReference type="InterPro" id="IPR023772">
    <property type="entry name" value="DNA-bd_HTH_TetR-type_CS"/>
</dbReference>
<sequence length="246" mass="27459">MIPAKISTKERILNESRRLFFEKGYETTSIQDILSALDIAKGTFYHHFQSKEELLEEIAVQFAKEAHTAMQAEIGDLGSEGTGLDKLRRALIVARNWKKGKAEEVRFLLESLFSASNLQLRDKIRRKSVDLSFPLFASLIVEGQQDESLKSALRADHLTSIIFDLSDALGEKVAFYLLGRSKESEADIYDLMLSYHKTIEDLLGCPEGGLDYFSREDWSELAQLFKGGGAVSVPSLEPLPLVANAG</sequence>
<keyword evidence="5" id="KW-1185">Reference proteome</keyword>
<evidence type="ECO:0000313" key="4">
    <source>
        <dbReference type="EMBL" id="GBF40227.1"/>
    </source>
</evidence>
<evidence type="ECO:0000256" key="2">
    <source>
        <dbReference type="PROSITE-ProRule" id="PRU00335"/>
    </source>
</evidence>
<dbReference type="RefSeq" id="WP_108929729.1">
    <property type="nucleotide sequence ID" value="NZ_BFAY01000011.1"/>
</dbReference>
<dbReference type="Pfam" id="PF00440">
    <property type="entry name" value="TetR_N"/>
    <property type="match status" value="1"/>
</dbReference>
<dbReference type="OrthoDB" id="9814200at2"/>
<dbReference type="PROSITE" id="PS01081">
    <property type="entry name" value="HTH_TETR_1"/>
    <property type="match status" value="1"/>
</dbReference>
<dbReference type="PANTHER" id="PTHR43479:SF11">
    <property type="entry name" value="ACREF_ENVCD OPERON REPRESSOR-RELATED"/>
    <property type="match status" value="1"/>
</dbReference>
<gene>
    <name evidence="4" type="ORF">LPTSP1_32410</name>
</gene>
<evidence type="ECO:0000259" key="3">
    <source>
        <dbReference type="PROSITE" id="PS50977"/>
    </source>
</evidence>
<dbReference type="AlphaFoldDB" id="A0A2P2D6F3"/>
<feature type="domain" description="HTH tetR-type" evidence="3">
    <location>
        <begin position="6"/>
        <end position="66"/>
    </location>
</feature>
<dbReference type="InterPro" id="IPR001647">
    <property type="entry name" value="HTH_TetR"/>
</dbReference>